<sequence>MSDEQTLRTRRQFLRTGVLGGAMAWTLPAFIEKTFFALDAAAADSALQVATGKDSPILVILQMAGGNDGLNMVVPYGDDAYYRARPKIGLAAGNVLKVDDHIGLHPRLKTLRGFYDEGRLGVIQGVGYPNPNRSHFRSTDIWQTATDSNKFANKGWLANYFDSCCKGEDPVVGVSIGSETPLSFSGSAGAGITLSRPDQFRFISNDPAAGEAFADMTSLSDNTGGSVQSLSGDKAQGDGNTLDFVRRTALDARISSDRILEITRKSKAPVSYPGGRLATDLNLVARLIAGGLPTRVYYVSQGGYDTHSGQLGSHDRLLGELDSSLGAFVADLKAQGNLDRVTIMTFSEFGRRVAENASGGTDHGAAAPMFVLGGKVKAGLHGTQPSLTELGDGDLIYTVDFRSVYATMLDKWLHAPSEAVLGRKFPSLGFV</sequence>
<proteinExistence type="predicted"/>
<feature type="transmembrane region" description="Helical" evidence="1">
    <location>
        <begin position="12"/>
        <end position="31"/>
    </location>
</feature>
<keyword evidence="3" id="KW-1185">Reference proteome</keyword>
<dbReference type="InterPro" id="IPR010869">
    <property type="entry name" value="DUF1501"/>
</dbReference>
<name>A0A146G288_TERSA</name>
<reference evidence="3" key="1">
    <citation type="journal article" date="2017" name="Genome Announc.">
        <title>Draft Genome Sequence of Terrimicrobium sacchariphilum NM-5T, a Facultative Anaerobic Soil Bacterium of the Class Spartobacteria.</title>
        <authorList>
            <person name="Qiu Y.L."/>
            <person name="Tourlousse D.M."/>
            <person name="Matsuura N."/>
            <person name="Ohashi A."/>
            <person name="Sekiguchi Y."/>
        </authorList>
    </citation>
    <scope>NUCLEOTIDE SEQUENCE [LARGE SCALE GENOMIC DNA]</scope>
    <source>
        <strain evidence="3">NM-5</strain>
    </source>
</reference>
<evidence type="ECO:0008006" key="4">
    <source>
        <dbReference type="Google" id="ProtNLM"/>
    </source>
</evidence>
<dbReference type="PANTHER" id="PTHR43737:SF1">
    <property type="entry name" value="DUF1501 DOMAIN-CONTAINING PROTEIN"/>
    <property type="match status" value="1"/>
</dbReference>
<evidence type="ECO:0000313" key="3">
    <source>
        <dbReference type="Proteomes" id="UP000076023"/>
    </source>
</evidence>
<dbReference type="RefSeq" id="WP_075077810.1">
    <property type="nucleotide sequence ID" value="NZ_BDCO01000002.1"/>
</dbReference>
<dbReference type="PROSITE" id="PS51318">
    <property type="entry name" value="TAT"/>
    <property type="match status" value="1"/>
</dbReference>
<evidence type="ECO:0000256" key="1">
    <source>
        <dbReference type="SAM" id="Phobius"/>
    </source>
</evidence>
<dbReference type="OrthoDB" id="9779968at2"/>
<dbReference type="AlphaFoldDB" id="A0A146G288"/>
<dbReference type="STRING" id="690879.TSACC_2340"/>
<comment type="caution">
    <text evidence="2">The sequence shown here is derived from an EMBL/GenBank/DDBJ whole genome shotgun (WGS) entry which is preliminary data.</text>
</comment>
<dbReference type="PANTHER" id="PTHR43737">
    <property type="entry name" value="BLL7424 PROTEIN"/>
    <property type="match status" value="1"/>
</dbReference>
<dbReference type="InterPro" id="IPR006311">
    <property type="entry name" value="TAT_signal"/>
</dbReference>
<dbReference type="InterPro" id="IPR017850">
    <property type="entry name" value="Alkaline_phosphatase_core_sf"/>
</dbReference>
<gene>
    <name evidence="2" type="ORF">TSACC_2340</name>
</gene>
<dbReference type="Proteomes" id="UP000076023">
    <property type="component" value="Unassembled WGS sequence"/>
</dbReference>
<organism evidence="2 3">
    <name type="scientific">Terrimicrobium sacchariphilum</name>
    <dbReference type="NCBI Taxonomy" id="690879"/>
    <lineage>
        <taxon>Bacteria</taxon>
        <taxon>Pseudomonadati</taxon>
        <taxon>Verrucomicrobiota</taxon>
        <taxon>Terrimicrobiia</taxon>
        <taxon>Terrimicrobiales</taxon>
        <taxon>Terrimicrobiaceae</taxon>
        <taxon>Terrimicrobium</taxon>
    </lineage>
</organism>
<evidence type="ECO:0000313" key="2">
    <source>
        <dbReference type="EMBL" id="GAT31945.1"/>
    </source>
</evidence>
<keyword evidence="1" id="KW-1133">Transmembrane helix</keyword>
<dbReference type="SUPFAM" id="SSF53649">
    <property type="entry name" value="Alkaline phosphatase-like"/>
    <property type="match status" value="1"/>
</dbReference>
<keyword evidence="1" id="KW-0812">Transmembrane</keyword>
<dbReference type="EMBL" id="BDCO01000002">
    <property type="protein sequence ID" value="GAT31945.1"/>
    <property type="molecule type" value="Genomic_DNA"/>
</dbReference>
<keyword evidence="1" id="KW-0472">Membrane</keyword>
<protein>
    <recommendedName>
        <fullName evidence="4">DUF1501 domain-containing protein</fullName>
    </recommendedName>
</protein>
<dbReference type="Pfam" id="PF07394">
    <property type="entry name" value="DUF1501"/>
    <property type="match status" value="1"/>
</dbReference>
<dbReference type="InParanoid" id="A0A146G288"/>
<accession>A0A146G288</accession>